<sequence>MTKRVAFITGSASGLGRQMAIALAKEGIHVVLNYVHSQEKAQQTAQLIEEKYGVQVLVLQGDVSQKAAVTEMIAKIRDAFGRLDILVHNAGPFIKEQKKVQDYRLDEWQAMVDGNLNSYFYLLQETLPLMAQNKWGRVVAVGFNQVNTTPAWQYRGAYAAAKSGVASLTKTIALEEAAAGITANVVCPGDIKGSYKEMTIEEAIKNTTPKQTQRVEVGDDVARVVAFLCQENSTFISGSVIEVGGGQDILAKRNRESSN</sequence>
<dbReference type="InterPro" id="IPR050259">
    <property type="entry name" value="SDR"/>
</dbReference>
<accession>A0ABV9MXF4</accession>
<dbReference type="Pfam" id="PF13561">
    <property type="entry name" value="adh_short_C2"/>
    <property type="match status" value="1"/>
</dbReference>
<dbReference type="PRINTS" id="PR00081">
    <property type="entry name" value="GDHRDH"/>
</dbReference>
<dbReference type="PANTHER" id="PTHR42879">
    <property type="entry name" value="3-OXOACYL-(ACYL-CARRIER-PROTEIN) REDUCTASE"/>
    <property type="match status" value="1"/>
</dbReference>
<dbReference type="PRINTS" id="PR00080">
    <property type="entry name" value="SDRFAMILY"/>
</dbReference>
<evidence type="ECO:0000313" key="3">
    <source>
        <dbReference type="Proteomes" id="UP001595969"/>
    </source>
</evidence>
<dbReference type="CDD" id="cd05233">
    <property type="entry name" value="SDR_c"/>
    <property type="match status" value="1"/>
</dbReference>
<dbReference type="InterPro" id="IPR002347">
    <property type="entry name" value="SDR_fam"/>
</dbReference>
<dbReference type="PANTHER" id="PTHR42879:SF2">
    <property type="entry name" value="3-OXOACYL-[ACYL-CARRIER-PROTEIN] REDUCTASE FABG"/>
    <property type="match status" value="1"/>
</dbReference>
<evidence type="ECO:0000313" key="2">
    <source>
        <dbReference type="EMBL" id="MFC4720657.1"/>
    </source>
</evidence>
<evidence type="ECO:0000256" key="1">
    <source>
        <dbReference type="ARBA" id="ARBA00006484"/>
    </source>
</evidence>
<name>A0ABV9MXF4_9ENTE</name>
<comment type="similarity">
    <text evidence="1">Belongs to the short-chain dehydrogenases/reductases (SDR) family.</text>
</comment>
<organism evidence="2 3">
    <name type="scientific">Enterococcus lemanii</name>
    <dbReference type="NCBI Taxonomy" id="1159752"/>
    <lineage>
        <taxon>Bacteria</taxon>
        <taxon>Bacillati</taxon>
        <taxon>Bacillota</taxon>
        <taxon>Bacilli</taxon>
        <taxon>Lactobacillales</taxon>
        <taxon>Enterococcaceae</taxon>
        <taxon>Enterococcus</taxon>
    </lineage>
</organism>
<dbReference type="Gene3D" id="3.40.50.720">
    <property type="entry name" value="NAD(P)-binding Rossmann-like Domain"/>
    <property type="match status" value="1"/>
</dbReference>
<dbReference type="RefSeq" id="WP_204654987.1">
    <property type="nucleotide sequence ID" value="NZ_JAFBFD010000048.1"/>
</dbReference>
<gene>
    <name evidence="2" type="ORF">ACFO5I_13080</name>
</gene>
<comment type="caution">
    <text evidence="2">The sequence shown here is derived from an EMBL/GenBank/DDBJ whole genome shotgun (WGS) entry which is preliminary data.</text>
</comment>
<dbReference type="SUPFAM" id="SSF51735">
    <property type="entry name" value="NAD(P)-binding Rossmann-fold domains"/>
    <property type="match status" value="1"/>
</dbReference>
<reference evidence="3" key="1">
    <citation type="journal article" date="2019" name="Int. J. Syst. Evol. Microbiol.">
        <title>The Global Catalogue of Microorganisms (GCM) 10K type strain sequencing project: providing services to taxonomists for standard genome sequencing and annotation.</title>
        <authorList>
            <consortium name="The Broad Institute Genomics Platform"/>
            <consortium name="The Broad Institute Genome Sequencing Center for Infectious Disease"/>
            <person name="Wu L."/>
            <person name="Ma J."/>
        </authorList>
    </citation>
    <scope>NUCLEOTIDE SEQUENCE [LARGE SCALE GENOMIC DNA]</scope>
    <source>
        <strain evidence="3">CGMCC 1.19032</strain>
    </source>
</reference>
<protein>
    <submittedName>
        <fullName evidence="2">SDR family oxidoreductase</fullName>
    </submittedName>
</protein>
<proteinExistence type="inferred from homology"/>
<dbReference type="EMBL" id="JBHSGS010000066">
    <property type="protein sequence ID" value="MFC4720657.1"/>
    <property type="molecule type" value="Genomic_DNA"/>
</dbReference>
<dbReference type="Proteomes" id="UP001595969">
    <property type="component" value="Unassembled WGS sequence"/>
</dbReference>
<keyword evidence="3" id="KW-1185">Reference proteome</keyword>
<dbReference type="InterPro" id="IPR036291">
    <property type="entry name" value="NAD(P)-bd_dom_sf"/>
</dbReference>